<evidence type="ECO:0000313" key="2">
    <source>
        <dbReference type="EnsemblPlants" id="KRH52560"/>
    </source>
</evidence>
<dbReference type="AlphaFoldDB" id="A0A0R0JDI8"/>
<reference evidence="2" key="2">
    <citation type="submission" date="2018-02" db="UniProtKB">
        <authorList>
            <consortium name="EnsemblPlants"/>
        </authorList>
    </citation>
    <scope>IDENTIFICATION</scope>
    <source>
        <strain evidence="2">Williams 82</strain>
    </source>
</reference>
<reference evidence="1 2" key="1">
    <citation type="journal article" date="2010" name="Nature">
        <title>Genome sequence of the palaeopolyploid soybean.</title>
        <authorList>
            <person name="Schmutz J."/>
            <person name="Cannon S.B."/>
            <person name="Schlueter J."/>
            <person name="Ma J."/>
            <person name="Mitros T."/>
            <person name="Nelson W."/>
            <person name="Hyten D.L."/>
            <person name="Song Q."/>
            <person name="Thelen J.J."/>
            <person name="Cheng J."/>
            <person name="Xu D."/>
            <person name="Hellsten U."/>
            <person name="May G.D."/>
            <person name="Yu Y."/>
            <person name="Sakurai T."/>
            <person name="Umezawa T."/>
            <person name="Bhattacharyya M.K."/>
            <person name="Sandhu D."/>
            <person name="Valliyodan B."/>
            <person name="Lindquist E."/>
            <person name="Peto M."/>
            <person name="Grant D."/>
            <person name="Shu S."/>
            <person name="Goodstein D."/>
            <person name="Barry K."/>
            <person name="Futrell-Griggs M."/>
            <person name="Abernathy B."/>
            <person name="Du J."/>
            <person name="Tian Z."/>
            <person name="Zhu L."/>
            <person name="Gill N."/>
            <person name="Joshi T."/>
            <person name="Libault M."/>
            <person name="Sethuraman A."/>
            <person name="Zhang X.-C."/>
            <person name="Shinozaki K."/>
            <person name="Nguyen H.T."/>
            <person name="Wing R.A."/>
            <person name="Cregan P."/>
            <person name="Specht J."/>
            <person name="Grimwood J."/>
            <person name="Rokhsar D."/>
            <person name="Stacey G."/>
            <person name="Shoemaker R.C."/>
            <person name="Jackson S.A."/>
        </authorList>
    </citation>
    <scope>NUCLEOTIDE SEQUENCE</scope>
    <source>
        <strain evidence="2">cv. Williams 82</strain>
        <tissue evidence="1">Callus</tissue>
    </source>
</reference>
<name>A0A0R0JDI8_SOYBN</name>
<evidence type="ECO:0000313" key="3">
    <source>
        <dbReference type="Proteomes" id="UP000008827"/>
    </source>
</evidence>
<dbReference type="EnsemblPlants" id="KRH52560">
    <property type="protein sequence ID" value="KRH52560"/>
    <property type="gene ID" value="GLYMA_06G075400"/>
</dbReference>
<dbReference type="Proteomes" id="UP000008827">
    <property type="component" value="Chromosome 6"/>
</dbReference>
<sequence>MSMDEIELDKFINEFQTNTIKNLCCMALNQNTLQLPSHVPGRFFYFSIHIGIGSCCTNFLKFLETQPKHCL</sequence>
<dbReference type="EMBL" id="CM000839">
    <property type="protein sequence ID" value="KRH52560.1"/>
    <property type="molecule type" value="Genomic_DNA"/>
</dbReference>
<reference evidence="1" key="3">
    <citation type="submission" date="2018-07" db="EMBL/GenBank/DDBJ databases">
        <title>WGS assembly of Glycine max.</title>
        <authorList>
            <person name="Schmutz J."/>
            <person name="Cannon S."/>
            <person name="Schlueter J."/>
            <person name="Ma J."/>
            <person name="Mitros T."/>
            <person name="Nelson W."/>
            <person name="Hyten D."/>
            <person name="Song Q."/>
            <person name="Thelen J."/>
            <person name="Cheng J."/>
            <person name="Xu D."/>
            <person name="Hellsten U."/>
            <person name="May G."/>
            <person name="Yu Y."/>
            <person name="Sakurai T."/>
            <person name="Umezawa T."/>
            <person name="Bhattacharyya M."/>
            <person name="Sandhu D."/>
            <person name="Valliyodan B."/>
            <person name="Lindquist E."/>
            <person name="Peto M."/>
            <person name="Grant D."/>
            <person name="Shu S."/>
            <person name="Goodstein D."/>
            <person name="Barry K."/>
            <person name="Futrell-Griggs M."/>
            <person name="Abernathy B."/>
            <person name="Du J."/>
            <person name="Tian Z."/>
            <person name="Zhu L."/>
            <person name="Gill N."/>
            <person name="Joshi T."/>
            <person name="Libault M."/>
            <person name="Sethuraman A."/>
            <person name="Zhang X."/>
            <person name="Shinozaki K."/>
            <person name="Nguyen H."/>
            <person name="Wing R."/>
            <person name="Cregan P."/>
            <person name="Specht J."/>
            <person name="Grimwood J."/>
            <person name="Rokhsar D."/>
            <person name="Stacey G."/>
            <person name="Shoemaker R."/>
            <person name="Jackson S."/>
        </authorList>
    </citation>
    <scope>NUCLEOTIDE SEQUENCE</scope>
    <source>
        <tissue evidence="1">Callus</tissue>
    </source>
</reference>
<dbReference type="Gramene" id="KRH52560">
    <property type="protein sequence ID" value="KRH52560"/>
    <property type="gene ID" value="GLYMA_06G075400"/>
</dbReference>
<organism evidence="1">
    <name type="scientific">Glycine max</name>
    <name type="common">Soybean</name>
    <name type="synonym">Glycine hispida</name>
    <dbReference type="NCBI Taxonomy" id="3847"/>
    <lineage>
        <taxon>Eukaryota</taxon>
        <taxon>Viridiplantae</taxon>
        <taxon>Streptophyta</taxon>
        <taxon>Embryophyta</taxon>
        <taxon>Tracheophyta</taxon>
        <taxon>Spermatophyta</taxon>
        <taxon>Magnoliopsida</taxon>
        <taxon>eudicotyledons</taxon>
        <taxon>Gunneridae</taxon>
        <taxon>Pentapetalae</taxon>
        <taxon>rosids</taxon>
        <taxon>fabids</taxon>
        <taxon>Fabales</taxon>
        <taxon>Fabaceae</taxon>
        <taxon>Papilionoideae</taxon>
        <taxon>50 kb inversion clade</taxon>
        <taxon>NPAAA clade</taxon>
        <taxon>indigoferoid/millettioid clade</taxon>
        <taxon>Phaseoleae</taxon>
        <taxon>Glycine</taxon>
        <taxon>Glycine subgen. Soja</taxon>
    </lineage>
</organism>
<protein>
    <submittedName>
        <fullName evidence="1 2">Uncharacterized protein</fullName>
    </submittedName>
</protein>
<dbReference type="InParanoid" id="A0A0R0JDI8"/>
<keyword evidence="3" id="KW-1185">Reference proteome</keyword>
<accession>A0A0R0JDI8</accession>
<evidence type="ECO:0000313" key="1">
    <source>
        <dbReference type="EMBL" id="KRH52560.1"/>
    </source>
</evidence>
<proteinExistence type="predicted"/>
<gene>
    <name evidence="1" type="ORF">GLYMA_06G075400</name>
</gene>